<dbReference type="OrthoDB" id="9796523at2"/>
<sequence length="220" mass="25447">MSSYKRQKKYIRPSPFFLIVCEGEVTEDDYFKSFPYYGKLGAASDRGYHYSCGAVYIESGAGQHERVVSKAHKVWVELKKKYGTISPNEVWCVFDCDGDSDGLNRAIQAARAKKFNAIYSVQCFELWFLLHFQMVTGAINKTEYDKKLSEYLGICYTHGTRGMYELLKERQDFAIRTARRLWEQKEQMGELQGDPITNVFLLAEALNSAYEELRNRQSNT</sequence>
<gene>
    <name evidence="1" type="ORF">EFD62_01425</name>
</gene>
<dbReference type="InterPro" id="IPR025591">
    <property type="entry name" value="RloB"/>
</dbReference>
<accession>A0A4Q0I8A6</accession>
<evidence type="ECO:0000313" key="1">
    <source>
        <dbReference type="EMBL" id="RXE60618.1"/>
    </source>
</evidence>
<dbReference type="AlphaFoldDB" id="A0A4Q0I8A6"/>
<dbReference type="EMBL" id="RLII01000001">
    <property type="protein sequence ID" value="RXE60618.1"/>
    <property type="molecule type" value="Genomic_DNA"/>
</dbReference>
<name>A0A4Q0I8A6_9FIRM</name>
<keyword evidence="2" id="KW-1185">Reference proteome</keyword>
<reference evidence="2" key="1">
    <citation type="submission" date="2018-11" db="EMBL/GenBank/DDBJ databases">
        <title>Genome sequencing of a novel mesophilic and cellulolytic organism within the genus Hungateiclostridium.</title>
        <authorList>
            <person name="Rettenmaier R."/>
            <person name="Liebl W."/>
            <person name="Zverlov V."/>
        </authorList>
    </citation>
    <scope>NUCLEOTIDE SEQUENCE [LARGE SCALE GENOMIC DNA]</scope>
    <source>
        <strain evidence="2">N2K1</strain>
    </source>
</reference>
<comment type="caution">
    <text evidence="1">The sequence shown here is derived from an EMBL/GenBank/DDBJ whole genome shotgun (WGS) entry which is preliminary data.</text>
</comment>
<dbReference type="Pfam" id="PF13707">
    <property type="entry name" value="RloB"/>
    <property type="match status" value="1"/>
</dbReference>
<protein>
    <submittedName>
        <fullName evidence="1">RloB domain-containing protein</fullName>
    </submittedName>
</protein>
<organism evidence="1 2">
    <name type="scientific">Acetivibrio mesophilus</name>
    <dbReference type="NCBI Taxonomy" id="2487273"/>
    <lineage>
        <taxon>Bacteria</taxon>
        <taxon>Bacillati</taxon>
        <taxon>Bacillota</taxon>
        <taxon>Clostridia</taxon>
        <taxon>Eubacteriales</taxon>
        <taxon>Oscillospiraceae</taxon>
        <taxon>Acetivibrio</taxon>
    </lineage>
</organism>
<evidence type="ECO:0000313" key="2">
    <source>
        <dbReference type="Proteomes" id="UP000289166"/>
    </source>
</evidence>
<proteinExistence type="predicted"/>
<dbReference type="Proteomes" id="UP000289166">
    <property type="component" value="Unassembled WGS sequence"/>
</dbReference>